<reference evidence="1" key="1">
    <citation type="journal article" date="2015" name="Nature">
        <title>Complex archaea that bridge the gap between prokaryotes and eukaryotes.</title>
        <authorList>
            <person name="Spang A."/>
            <person name="Saw J.H."/>
            <person name="Jorgensen S.L."/>
            <person name="Zaremba-Niedzwiedzka K."/>
            <person name="Martijn J."/>
            <person name="Lind A.E."/>
            <person name="van Eijk R."/>
            <person name="Schleper C."/>
            <person name="Guy L."/>
            <person name="Ettema T.J."/>
        </authorList>
    </citation>
    <scope>NUCLEOTIDE SEQUENCE</scope>
</reference>
<protein>
    <submittedName>
        <fullName evidence="1">Uncharacterized protein</fullName>
    </submittedName>
</protein>
<accession>A0A0F9JZM7</accession>
<gene>
    <name evidence="1" type="ORF">LCGC14_1392600</name>
</gene>
<evidence type="ECO:0000313" key="1">
    <source>
        <dbReference type="EMBL" id="KKM75198.1"/>
    </source>
</evidence>
<comment type="caution">
    <text evidence="1">The sequence shown here is derived from an EMBL/GenBank/DDBJ whole genome shotgun (WGS) entry which is preliminary data.</text>
</comment>
<name>A0A0F9JZM7_9ZZZZ</name>
<sequence>MKIIEIIKADDIEEYYITNVKFLPKKHSIEFTLTSSKKELPDITMVISYISLFPNSSLFMVSSIDTKKLGFMVSAVADQELSEIGKTMTKSLYALLSHKGSINYEKETHAFKGYRSELGVTD</sequence>
<dbReference type="EMBL" id="LAZR01009018">
    <property type="protein sequence ID" value="KKM75198.1"/>
    <property type="molecule type" value="Genomic_DNA"/>
</dbReference>
<dbReference type="AlphaFoldDB" id="A0A0F9JZM7"/>
<proteinExistence type="predicted"/>
<organism evidence="1">
    <name type="scientific">marine sediment metagenome</name>
    <dbReference type="NCBI Taxonomy" id="412755"/>
    <lineage>
        <taxon>unclassified sequences</taxon>
        <taxon>metagenomes</taxon>
        <taxon>ecological metagenomes</taxon>
    </lineage>
</organism>